<dbReference type="RefSeq" id="WP_227320001.1">
    <property type="nucleotide sequence ID" value="NZ_JAESVB010000001.1"/>
</dbReference>
<evidence type="ECO:0000313" key="9">
    <source>
        <dbReference type="EMBL" id="MCB8874363.1"/>
    </source>
</evidence>
<keyword evidence="6 7" id="KW-0472">Membrane</keyword>
<evidence type="ECO:0000256" key="2">
    <source>
        <dbReference type="ARBA" id="ARBA00022448"/>
    </source>
</evidence>
<dbReference type="GO" id="GO:0005886">
    <property type="term" value="C:plasma membrane"/>
    <property type="evidence" value="ECO:0007669"/>
    <property type="project" value="UniProtKB-SubCell"/>
</dbReference>
<reference evidence="9" key="2">
    <citation type="submission" date="2021-01" db="EMBL/GenBank/DDBJ databases">
        <authorList>
            <person name="Mieszkin S."/>
            <person name="Pouder E."/>
            <person name="Alain K."/>
        </authorList>
    </citation>
    <scope>NUCLEOTIDE SEQUENCE</scope>
    <source>
        <strain evidence="9">HW T2.11</strain>
    </source>
</reference>
<dbReference type="InterPro" id="IPR000515">
    <property type="entry name" value="MetI-like"/>
</dbReference>
<feature type="transmembrane region" description="Helical" evidence="7">
    <location>
        <begin position="102"/>
        <end position="129"/>
    </location>
</feature>
<comment type="subcellular location">
    <subcellularLocation>
        <location evidence="1 7">Cell membrane</location>
        <topology evidence="1 7">Multi-pass membrane protein</topology>
    </subcellularLocation>
</comment>
<keyword evidence="5 7" id="KW-1133">Transmembrane helix</keyword>
<feature type="domain" description="ABC transmembrane type-1" evidence="8">
    <location>
        <begin position="67"/>
        <end position="258"/>
    </location>
</feature>
<dbReference type="PANTHER" id="PTHR32243">
    <property type="entry name" value="MALTOSE TRANSPORT SYSTEM PERMEASE-RELATED"/>
    <property type="match status" value="1"/>
</dbReference>
<feature type="transmembrane region" description="Helical" evidence="7">
    <location>
        <begin position="237"/>
        <end position="258"/>
    </location>
</feature>
<comment type="caution">
    <text evidence="9">The sequence shown here is derived from an EMBL/GenBank/DDBJ whole genome shotgun (WGS) entry which is preliminary data.</text>
</comment>
<organism evidence="9 10">
    <name type="scientific">Acidisoma silvae</name>
    <dbReference type="NCBI Taxonomy" id="2802396"/>
    <lineage>
        <taxon>Bacteria</taxon>
        <taxon>Pseudomonadati</taxon>
        <taxon>Pseudomonadota</taxon>
        <taxon>Alphaproteobacteria</taxon>
        <taxon>Acetobacterales</taxon>
        <taxon>Acidocellaceae</taxon>
        <taxon>Acidisoma</taxon>
    </lineage>
</organism>
<keyword evidence="10" id="KW-1185">Reference proteome</keyword>
<dbReference type="PROSITE" id="PS50928">
    <property type="entry name" value="ABC_TM1"/>
    <property type="match status" value="1"/>
</dbReference>
<name>A0A963YNV3_9PROT</name>
<evidence type="ECO:0000256" key="3">
    <source>
        <dbReference type="ARBA" id="ARBA00022475"/>
    </source>
</evidence>
<dbReference type="Proteomes" id="UP000708298">
    <property type="component" value="Unassembled WGS sequence"/>
</dbReference>
<dbReference type="InterPro" id="IPR050901">
    <property type="entry name" value="BP-dep_ABC_trans_perm"/>
</dbReference>
<comment type="similarity">
    <text evidence="7">Belongs to the binding-protein-dependent transport system permease family.</text>
</comment>
<dbReference type="CDD" id="cd06261">
    <property type="entry name" value="TM_PBP2"/>
    <property type="match status" value="1"/>
</dbReference>
<evidence type="ECO:0000256" key="6">
    <source>
        <dbReference type="ARBA" id="ARBA00023136"/>
    </source>
</evidence>
<evidence type="ECO:0000256" key="7">
    <source>
        <dbReference type="RuleBase" id="RU363032"/>
    </source>
</evidence>
<feature type="transmembrane region" description="Helical" evidence="7">
    <location>
        <begin position="67"/>
        <end position="90"/>
    </location>
</feature>
<evidence type="ECO:0000256" key="1">
    <source>
        <dbReference type="ARBA" id="ARBA00004651"/>
    </source>
</evidence>
<evidence type="ECO:0000259" key="8">
    <source>
        <dbReference type="PROSITE" id="PS50928"/>
    </source>
</evidence>
<evidence type="ECO:0000256" key="5">
    <source>
        <dbReference type="ARBA" id="ARBA00022989"/>
    </source>
</evidence>
<dbReference type="EMBL" id="JAESVB010000001">
    <property type="protein sequence ID" value="MCB8874363.1"/>
    <property type="molecule type" value="Genomic_DNA"/>
</dbReference>
<evidence type="ECO:0000256" key="4">
    <source>
        <dbReference type="ARBA" id="ARBA00022692"/>
    </source>
</evidence>
<keyword evidence="4 7" id="KW-0812">Transmembrane</keyword>
<dbReference type="AlphaFoldDB" id="A0A963YNV3"/>
<feature type="transmembrane region" description="Helical" evidence="7">
    <location>
        <begin position="12"/>
        <end position="32"/>
    </location>
</feature>
<evidence type="ECO:0000313" key="10">
    <source>
        <dbReference type="Proteomes" id="UP000708298"/>
    </source>
</evidence>
<accession>A0A963YNV3</accession>
<dbReference type="InterPro" id="IPR035906">
    <property type="entry name" value="MetI-like_sf"/>
</dbReference>
<feature type="transmembrane region" description="Helical" evidence="7">
    <location>
        <begin position="179"/>
        <end position="202"/>
    </location>
</feature>
<dbReference type="PANTHER" id="PTHR32243:SF52">
    <property type="entry name" value="ABC TRANSPORTER PERMEASE PROTEIN"/>
    <property type="match status" value="1"/>
</dbReference>
<sequence>MTTWRRHLYHLLLWLIALVFFAPVAWIILSSFKTANQILAVPPVWIFRPTLANYVRVLSDPGMVHSFINSIVLSVTSVLIAVAVAFLAAFSFSRFKPPGTNFLMFLLLSIRMLPGSAAILPVYLMYVGFGWKDSYWALILFYAMFSIPFSVWILKGFIDGVSPRFDETGRVNGASWLSIIAKLIFPQVLPGVIAALIFNFIFVWNEFLFDYIIGGPHTTNVPTALSTGLYSGGGVDWTFVSCVTTLYILPPIVIVYVFQRYLLVGMTFGTVRGEV</sequence>
<gene>
    <name evidence="9" type="ORF">ASILVAE211_04140</name>
</gene>
<protein>
    <submittedName>
        <fullName evidence="9">Carbohydrate ABC transporter permease</fullName>
    </submittedName>
</protein>
<dbReference type="GO" id="GO:0055085">
    <property type="term" value="P:transmembrane transport"/>
    <property type="evidence" value="ECO:0007669"/>
    <property type="project" value="InterPro"/>
</dbReference>
<feature type="transmembrane region" description="Helical" evidence="7">
    <location>
        <begin position="135"/>
        <end position="158"/>
    </location>
</feature>
<proteinExistence type="inferred from homology"/>
<dbReference type="SUPFAM" id="SSF161098">
    <property type="entry name" value="MetI-like"/>
    <property type="match status" value="1"/>
</dbReference>
<dbReference type="Pfam" id="PF00528">
    <property type="entry name" value="BPD_transp_1"/>
    <property type="match status" value="1"/>
</dbReference>
<reference evidence="9" key="1">
    <citation type="journal article" date="2021" name="Microorganisms">
        <title>Acidisoma silvae sp. nov. and Acidisomacellulosilytica sp. nov., Two Acidophilic Bacteria Isolated from Decaying Wood, Hydrolyzing Cellulose and Producing Poly-3-hydroxybutyrate.</title>
        <authorList>
            <person name="Mieszkin S."/>
            <person name="Pouder E."/>
            <person name="Uroz S."/>
            <person name="Simon-Colin C."/>
            <person name="Alain K."/>
        </authorList>
    </citation>
    <scope>NUCLEOTIDE SEQUENCE</scope>
    <source>
        <strain evidence="9">HW T2.11</strain>
    </source>
</reference>
<dbReference type="Gene3D" id="1.10.3720.10">
    <property type="entry name" value="MetI-like"/>
    <property type="match status" value="1"/>
</dbReference>
<keyword evidence="3" id="KW-1003">Cell membrane</keyword>
<keyword evidence="2 7" id="KW-0813">Transport</keyword>